<evidence type="ECO:0000256" key="2">
    <source>
        <dbReference type="ARBA" id="ARBA00022980"/>
    </source>
</evidence>
<dbReference type="PIRSF" id="PIRSF002131">
    <property type="entry name" value="Ribosomal_S11"/>
    <property type="match status" value="1"/>
</dbReference>
<dbReference type="Pfam" id="PF00411">
    <property type="entry name" value="Ribosomal_S11"/>
    <property type="match status" value="1"/>
</dbReference>
<dbReference type="EMBL" id="CP158689">
    <property type="protein sequence ID" value="XCC45259.1"/>
    <property type="molecule type" value="Genomic_DNA"/>
</dbReference>
<evidence type="ECO:0000256" key="3">
    <source>
        <dbReference type="ARBA" id="ARBA00023274"/>
    </source>
</evidence>
<dbReference type="GO" id="GO:0019843">
    <property type="term" value="F:rRNA binding"/>
    <property type="evidence" value="ECO:0007669"/>
    <property type="project" value="UniProtKB-UniRule"/>
</dbReference>
<comment type="similarity">
    <text evidence="1 4">Belongs to the universal ribosomal protein uS11 family.</text>
</comment>
<dbReference type="NCBIfam" id="NF003698">
    <property type="entry name" value="PRK05309.1"/>
    <property type="match status" value="1"/>
</dbReference>
<dbReference type="GO" id="GO:0003735">
    <property type="term" value="F:structural constituent of ribosome"/>
    <property type="evidence" value="ECO:0007669"/>
    <property type="project" value="InterPro"/>
</dbReference>
<keyword evidence="2 4" id="KW-0689">Ribosomal protein</keyword>
<name>A0AAU7ZYD7_9FLAO</name>
<dbReference type="Gene3D" id="3.30.420.80">
    <property type="entry name" value="Ribosomal protein S11"/>
    <property type="match status" value="1"/>
</dbReference>
<reference evidence="5" key="1">
    <citation type="submission" date="2024-06" db="EMBL/GenBank/DDBJ databases">
        <title>Diversity, functionality, and evolutionary history of bacterial symbionts in false click beetles (Coleoptera, Throscidae).</title>
        <authorList>
            <person name="Wierz J.C."/>
            <person name="Malm H."/>
            <person name="Kaltenpoth M."/>
            <person name="Engl T."/>
        </authorList>
    </citation>
    <scope>NUCLEOTIDE SEQUENCE</scope>
    <source>
        <strain evidence="5">Ttur</strain>
    </source>
</reference>
<organism evidence="5">
    <name type="scientific">Candidatus Shikimatogenerans sp. Ttur</name>
    <dbReference type="NCBI Taxonomy" id="3158569"/>
    <lineage>
        <taxon>Bacteria</taxon>
        <taxon>Pseudomonadati</taxon>
        <taxon>Bacteroidota</taxon>
        <taxon>Flavobacteriia</taxon>
        <taxon>Flavobacteriales</taxon>
        <taxon>Candidatus Shikimatogenerans</taxon>
    </lineage>
</organism>
<dbReference type="AlphaFoldDB" id="A0AAU7ZYD7"/>
<accession>A0AAU7ZYD7</accession>
<protein>
    <recommendedName>
        <fullName evidence="4">Small ribosomal subunit protein uS11</fullName>
    </recommendedName>
</protein>
<proteinExistence type="inferred from homology"/>
<keyword evidence="4" id="KW-0694">RNA-binding</keyword>
<dbReference type="SUPFAM" id="SSF53137">
    <property type="entry name" value="Translational machinery components"/>
    <property type="match status" value="1"/>
</dbReference>
<comment type="subunit">
    <text evidence="4">Part of the 30S ribosomal subunit. Interacts with proteins S7 and S18. Binds to IF-3.</text>
</comment>
<dbReference type="HAMAP" id="MF_01310">
    <property type="entry name" value="Ribosomal_uS11"/>
    <property type="match status" value="1"/>
</dbReference>
<keyword evidence="3 4" id="KW-0687">Ribonucleoprotein</keyword>
<sequence length="119" mass="13505">MKKKIDNNCNLYIRTTYNNIIITLTNKIGNVIMWCSSGKMKFKGGKKNTSYAGKKICEEILNKSIKLGLKKLDILVYGIGVGKEVIIKTIYDYGIKILSIKDITPIPHNGCRPSKRRRI</sequence>
<dbReference type="GO" id="GO:0005840">
    <property type="term" value="C:ribosome"/>
    <property type="evidence" value="ECO:0007669"/>
    <property type="project" value="UniProtKB-KW"/>
</dbReference>
<evidence type="ECO:0000313" key="5">
    <source>
        <dbReference type="EMBL" id="XCC45259.1"/>
    </source>
</evidence>
<keyword evidence="4" id="KW-0699">rRNA-binding</keyword>
<dbReference type="InterPro" id="IPR036967">
    <property type="entry name" value="Ribosomal_uS11_sf"/>
</dbReference>
<evidence type="ECO:0000256" key="1">
    <source>
        <dbReference type="ARBA" id="ARBA00006194"/>
    </source>
</evidence>
<dbReference type="PANTHER" id="PTHR11759">
    <property type="entry name" value="40S RIBOSOMAL PROTEIN S14/30S RIBOSOMAL PROTEIN S11"/>
    <property type="match status" value="1"/>
</dbReference>
<gene>
    <name evidence="4 5" type="primary">rpsK</name>
    <name evidence="5" type="ORF">ABUS76_00615</name>
</gene>
<evidence type="ECO:0000256" key="4">
    <source>
        <dbReference type="HAMAP-Rule" id="MF_01310"/>
    </source>
</evidence>
<dbReference type="InterPro" id="IPR001971">
    <property type="entry name" value="Ribosomal_uS11"/>
</dbReference>
<comment type="function">
    <text evidence="4">Located on the platform of the 30S subunit, it bridges several disparate RNA helices of the 16S rRNA. Forms part of the Shine-Dalgarno cleft in the 70S ribosome.</text>
</comment>
<dbReference type="GO" id="GO:0006412">
    <property type="term" value="P:translation"/>
    <property type="evidence" value="ECO:0007669"/>
    <property type="project" value="UniProtKB-UniRule"/>
</dbReference>
<dbReference type="GO" id="GO:1990904">
    <property type="term" value="C:ribonucleoprotein complex"/>
    <property type="evidence" value="ECO:0007669"/>
    <property type="project" value="UniProtKB-KW"/>
</dbReference>